<protein>
    <submittedName>
        <fullName evidence="5">Transcriptional regulator GntR family</fullName>
    </submittedName>
</protein>
<evidence type="ECO:0000256" key="3">
    <source>
        <dbReference type="ARBA" id="ARBA00023163"/>
    </source>
</evidence>
<dbReference type="GO" id="GO:0003700">
    <property type="term" value="F:DNA-binding transcription factor activity"/>
    <property type="evidence" value="ECO:0007669"/>
    <property type="project" value="InterPro"/>
</dbReference>
<dbReference type="Pfam" id="PF07729">
    <property type="entry name" value="FCD"/>
    <property type="match status" value="1"/>
</dbReference>
<dbReference type="InterPro" id="IPR000524">
    <property type="entry name" value="Tscrpt_reg_HTH_GntR"/>
</dbReference>
<dbReference type="PROSITE" id="PS50949">
    <property type="entry name" value="HTH_GNTR"/>
    <property type="match status" value="1"/>
</dbReference>
<dbReference type="InterPro" id="IPR036388">
    <property type="entry name" value="WH-like_DNA-bd_sf"/>
</dbReference>
<dbReference type="InterPro" id="IPR008920">
    <property type="entry name" value="TF_FadR/GntR_C"/>
</dbReference>
<sequence length="241" mass="27420">MCVILSYNKGNREERSPDMTNPSATQRSTLEYVVDSLRHAILSGRLVPGQRLVEADLTRELGVSRGPVRESFRRLSAEGLVESIPNQTTMVRRYSQLEMKELFEVRAELEALAARRTASRMNEACVRERFLQATQPIWEDHHGMSPAAYFEENRRFHQAIADECGNAKLTDFIGRLQLPMIMFQLGNAIHGEAQQESVVEHRLIAQAIVSGDADKSAQLIREHLRRASEFVDRMPADTFRP</sequence>
<evidence type="ECO:0000256" key="2">
    <source>
        <dbReference type="ARBA" id="ARBA00023125"/>
    </source>
</evidence>
<dbReference type="AlphaFoldDB" id="F8GYW1"/>
<evidence type="ECO:0000313" key="5">
    <source>
        <dbReference type="EMBL" id="AEI83052.1"/>
    </source>
</evidence>
<accession>F8GYW1</accession>
<dbReference type="InterPro" id="IPR011711">
    <property type="entry name" value="GntR_C"/>
</dbReference>
<geneLocation type="plasmid" evidence="5 6">
    <name>pBB2</name>
</geneLocation>
<dbReference type="SMART" id="SM00345">
    <property type="entry name" value="HTH_GNTR"/>
    <property type="match status" value="1"/>
</dbReference>
<keyword evidence="3" id="KW-0804">Transcription</keyword>
<name>F8GYW1_CUPNN</name>
<dbReference type="GO" id="GO:0003677">
    <property type="term" value="F:DNA binding"/>
    <property type="evidence" value="ECO:0007669"/>
    <property type="project" value="UniProtKB-KW"/>
</dbReference>
<dbReference type="EMBL" id="CP002880">
    <property type="protein sequence ID" value="AEI83052.1"/>
    <property type="molecule type" value="Genomic_DNA"/>
</dbReference>
<keyword evidence="2" id="KW-0238">DNA-binding</keyword>
<dbReference type="SMART" id="SM00895">
    <property type="entry name" value="FCD"/>
    <property type="match status" value="1"/>
</dbReference>
<reference evidence="5 6" key="1">
    <citation type="journal article" date="2011" name="J. Bacteriol.">
        <title>Complete genome sequence of the type strain Cupriavidus necator N-1.</title>
        <authorList>
            <person name="Poehlein A."/>
            <person name="Kusian B."/>
            <person name="Friedrich B."/>
            <person name="Daniel R."/>
            <person name="Bowien B."/>
        </authorList>
    </citation>
    <scope>NUCLEOTIDE SEQUENCE [LARGE SCALE GENOMIC DNA]</scope>
    <source>
        <strain evidence="6">ATCC 43291 / DSM 13513 / CCUG 52238 / LMG 8453 / N-1</strain>
        <plasmid evidence="5 6">pBB2</plasmid>
    </source>
</reference>
<dbReference type="KEGG" id="cnc:CNE_BB2p02450"/>
<dbReference type="SUPFAM" id="SSF46785">
    <property type="entry name" value="Winged helix' DNA-binding domain"/>
    <property type="match status" value="1"/>
</dbReference>
<evidence type="ECO:0000259" key="4">
    <source>
        <dbReference type="PROSITE" id="PS50949"/>
    </source>
</evidence>
<dbReference type="InterPro" id="IPR036390">
    <property type="entry name" value="WH_DNA-bd_sf"/>
</dbReference>
<dbReference type="Pfam" id="PF00392">
    <property type="entry name" value="GntR"/>
    <property type="match status" value="1"/>
</dbReference>
<dbReference type="HOGENOM" id="CLU_017584_5_5_4"/>
<proteinExistence type="predicted"/>
<evidence type="ECO:0000256" key="1">
    <source>
        <dbReference type="ARBA" id="ARBA00023015"/>
    </source>
</evidence>
<dbReference type="Gene3D" id="1.20.120.530">
    <property type="entry name" value="GntR ligand-binding domain-like"/>
    <property type="match status" value="1"/>
</dbReference>
<feature type="domain" description="HTH gntR-type" evidence="4">
    <location>
        <begin position="27"/>
        <end position="94"/>
    </location>
</feature>
<keyword evidence="1" id="KW-0805">Transcription regulation</keyword>
<dbReference type="PANTHER" id="PTHR43537">
    <property type="entry name" value="TRANSCRIPTIONAL REGULATOR, GNTR FAMILY"/>
    <property type="match status" value="1"/>
</dbReference>
<organism evidence="5 6">
    <name type="scientific">Cupriavidus necator (strain ATCC 43291 / DSM 13513 / CCUG 52238 / LMG 8453 / N-1)</name>
    <name type="common">Ralstonia eutropha</name>
    <dbReference type="NCBI Taxonomy" id="1042878"/>
    <lineage>
        <taxon>Bacteria</taxon>
        <taxon>Pseudomonadati</taxon>
        <taxon>Pseudomonadota</taxon>
        <taxon>Betaproteobacteria</taxon>
        <taxon>Burkholderiales</taxon>
        <taxon>Burkholderiaceae</taxon>
        <taxon>Cupriavidus</taxon>
    </lineage>
</organism>
<gene>
    <name evidence="5" type="ordered locus">CNE_BB2p02450</name>
</gene>
<keyword evidence="5" id="KW-0614">Plasmid</keyword>
<dbReference type="Proteomes" id="UP000006798">
    <property type="component" value="Plasmid pBB2"/>
</dbReference>
<dbReference type="Gene3D" id="1.10.10.10">
    <property type="entry name" value="Winged helix-like DNA-binding domain superfamily/Winged helix DNA-binding domain"/>
    <property type="match status" value="1"/>
</dbReference>
<dbReference type="PANTHER" id="PTHR43537:SF49">
    <property type="entry name" value="TRANSCRIPTIONAL REGULATORY PROTEIN"/>
    <property type="match status" value="1"/>
</dbReference>
<dbReference type="CDD" id="cd07377">
    <property type="entry name" value="WHTH_GntR"/>
    <property type="match status" value="1"/>
</dbReference>
<evidence type="ECO:0000313" key="6">
    <source>
        <dbReference type="Proteomes" id="UP000006798"/>
    </source>
</evidence>
<dbReference type="SUPFAM" id="SSF48008">
    <property type="entry name" value="GntR ligand-binding domain-like"/>
    <property type="match status" value="1"/>
</dbReference>